<reference evidence="1" key="1">
    <citation type="journal article" date="2020" name="Stud. Mycol.">
        <title>101 Dothideomycetes genomes: a test case for predicting lifestyles and emergence of pathogens.</title>
        <authorList>
            <person name="Haridas S."/>
            <person name="Albert R."/>
            <person name="Binder M."/>
            <person name="Bloem J."/>
            <person name="Labutti K."/>
            <person name="Salamov A."/>
            <person name="Andreopoulos B."/>
            <person name="Baker S."/>
            <person name="Barry K."/>
            <person name="Bills G."/>
            <person name="Bluhm B."/>
            <person name="Cannon C."/>
            <person name="Castanera R."/>
            <person name="Culley D."/>
            <person name="Daum C."/>
            <person name="Ezra D."/>
            <person name="Gonzalez J."/>
            <person name="Henrissat B."/>
            <person name="Kuo A."/>
            <person name="Liang C."/>
            <person name="Lipzen A."/>
            <person name="Lutzoni F."/>
            <person name="Magnuson J."/>
            <person name="Mondo S."/>
            <person name="Nolan M."/>
            <person name="Ohm R."/>
            <person name="Pangilinan J."/>
            <person name="Park H.-J."/>
            <person name="Ramirez L."/>
            <person name="Alfaro M."/>
            <person name="Sun H."/>
            <person name="Tritt A."/>
            <person name="Yoshinaga Y."/>
            <person name="Zwiers L.-H."/>
            <person name="Turgeon B."/>
            <person name="Goodwin S."/>
            <person name="Spatafora J."/>
            <person name="Crous P."/>
            <person name="Grigoriev I."/>
        </authorList>
    </citation>
    <scope>NUCLEOTIDE SEQUENCE</scope>
    <source>
        <strain evidence="1">HMLAC05119</strain>
    </source>
</reference>
<evidence type="ECO:0000313" key="1">
    <source>
        <dbReference type="EMBL" id="KAF1912765.1"/>
    </source>
</evidence>
<organism evidence="1 2">
    <name type="scientific">Ampelomyces quisqualis</name>
    <name type="common">Powdery mildew agent</name>
    <dbReference type="NCBI Taxonomy" id="50730"/>
    <lineage>
        <taxon>Eukaryota</taxon>
        <taxon>Fungi</taxon>
        <taxon>Dikarya</taxon>
        <taxon>Ascomycota</taxon>
        <taxon>Pezizomycotina</taxon>
        <taxon>Dothideomycetes</taxon>
        <taxon>Pleosporomycetidae</taxon>
        <taxon>Pleosporales</taxon>
        <taxon>Pleosporineae</taxon>
        <taxon>Phaeosphaeriaceae</taxon>
        <taxon>Ampelomyces</taxon>
    </lineage>
</organism>
<evidence type="ECO:0000313" key="2">
    <source>
        <dbReference type="Proteomes" id="UP000800096"/>
    </source>
</evidence>
<proteinExistence type="predicted"/>
<name>A0A6A5QB73_AMPQU</name>
<sequence>MVRSSSIASPPLLFLLFFAVDCVRMGWVVGRARAPVPKPLTRIVVVASLTILAKHRVILKAYIEMGS</sequence>
<dbReference type="EMBL" id="ML979139">
    <property type="protein sequence ID" value="KAF1912765.1"/>
    <property type="molecule type" value="Genomic_DNA"/>
</dbReference>
<gene>
    <name evidence="1" type="ORF">BDU57DRAFT_521310</name>
</gene>
<dbReference type="Proteomes" id="UP000800096">
    <property type="component" value="Unassembled WGS sequence"/>
</dbReference>
<accession>A0A6A5QB73</accession>
<keyword evidence="2" id="KW-1185">Reference proteome</keyword>
<dbReference type="AlphaFoldDB" id="A0A6A5QB73"/>
<protein>
    <submittedName>
        <fullName evidence="1">Uncharacterized protein</fullName>
    </submittedName>
</protein>